<dbReference type="Proteomes" id="UP000261540">
    <property type="component" value="Unplaced"/>
</dbReference>
<accession>A0A3B3Q8X5</accession>
<evidence type="ECO:0000313" key="5">
    <source>
        <dbReference type="Ensembl" id="ENSPKIP00000002269.1"/>
    </source>
</evidence>
<feature type="domain" description="Fibronectin type-III" evidence="4">
    <location>
        <begin position="1"/>
        <end position="54"/>
    </location>
</feature>
<organism evidence="5 6">
    <name type="scientific">Paramormyrops kingsleyae</name>
    <dbReference type="NCBI Taxonomy" id="1676925"/>
    <lineage>
        <taxon>Eukaryota</taxon>
        <taxon>Metazoa</taxon>
        <taxon>Chordata</taxon>
        <taxon>Craniata</taxon>
        <taxon>Vertebrata</taxon>
        <taxon>Euteleostomi</taxon>
        <taxon>Actinopterygii</taxon>
        <taxon>Neopterygii</taxon>
        <taxon>Teleostei</taxon>
        <taxon>Osteoglossocephala</taxon>
        <taxon>Osteoglossomorpha</taxon>
        <taxon>Osteoglossiformes</taxon>
        <taxon>Mormyridae</taxon>
        <taxon>Paramormyrops</taxon>
    </lineage>
</organism>
<dbReference type="SMART" id="SM00409">
    <property type="entry name" value="IG"/>
    <property type="match status" value="2"/>
</dbReference>
<dbReference type="InterPro" id="IPR003599">
    <property type="entry name" value="Ig_sub"/>
</dbReference>
<dbReference type="FunFam" id="2.60.40.10:FF:000031">
    <property type="entry name" value="Myosin-binding protein C, slow type"/>
    <property type="match status" value="1"/>
</dbReference>
<dbReference type="AlphaFoldDB" id="A0A3B3Q8X5"/>
<dbReference type="InterPro" id="IPR013783">
    <property type="entry name" value="Ig-like_fold"/>
</dbReference>
<proteinExistence type="predicted"/>
<dbReference type="Pfam" id="PF07679">
    <property type="entry name" value="I-set"/>
    <property type="match status" value="2"/>
</dbReference>
<sequence>MRWIRASKKLISDLNFEVVGLTEGNEYEFRVTAENKAGFGEPSEPSQPVMTKSLACEYKVSGLTPGHEYEFRITAENAAGLSLPSASTPFCKASDPLYKPGPPGNPRVLDTTNSSITVAWNKPVYDGGSDITGYIVETCLPQDDEWTDVTPKDGIVTTLFTITNLKGNQEYKINIFAVNCEGVGEPASVPGLPKTEERQIPPDIELDAELRKVVTIRACGTLRLFVPIKGRPAPEVKWSRENGESIERATIESTSSFTWLLIENVNRFDSGKYVLSVENSSGLKTAFVNVRVLDTPGAPQNIKIDEITKESVSLSWDPPILDGGSTIKNYIVEKRESTRKAYATVNANCHKTRSTVNNLLEGCNYYFRVLAENEYGVGLPIETRESVKVSEKPLPPGKITLQDVTKNSVTLSWEKPDALAGEDLKIEISYVSRPKAAMSWYKDGVPVKQTSRINFEMADTHLFDSGKYTVTAENVCGVKTATISVKVLDTPSAPLNLKVKEITKESVTL</sequence>
<keyword evidence="2" id="KW-0393">Immunoglobulin domain</keyword>
<dbReference type="CDD" id="cd00063">
    <property type="entry name" value="FN3"/>
    <property type="match status" value="4"/>
</dbReference>
<dbReference type="PROSITE" id="PS50835">
    <property type="entry name" value="IG_LIKE"/>
    <property type="match status" value="1"/>
</dbReference>
<evidence type="ECO:0000313" key="6">
    <source>
        <dbReference type="Proteomes" id="UP000261540"/>
    </source>
</evidence>
<dbReference type="InterPro" id="IPR013098">
    <property type="entry name" value="Ig_I-set"/>
</dbReference>
<name>A0A3B3Q8X5_9TELE</name>
<feature type="domain" description="Fibronectin type-III" evidence="4">
    <location>
        <begin position="102"/>
        <end position="198"/>
    </location>
</feature>
<evidence type="ECO:0000259" key="3">
    <source>
        <dbReference type="PROSITE" id="PS50835"/>
    </source>
</evidence>
<evidence type="ECO:0008006" key="7">
    <source>
        <dbReference type="Google" id="ProtNLM"/>
    </source>
</evidence>
<dbReference type="PANTHER" id="PTHR14340">
    <property type="entry name" value="MICROFIBRIL-ASSOCIATED GLYCOPROTEIN 3"/>
    <property type="match status" value="1"/>
</dbReference>
<evidence type="ECO:0000259" key="4">
    <source>
        <dbReference type="PROSITE" id="PS50853"/>
    </source>
</evidence>
<protein>
    <recommendedName>
        <fullName evidence="7">Titin</fullName>
    </recommendedName>
</protein>
<feature type="domain" description="Fibronectin type-III" evidence="4">
    <location>
        <begin position="298"/>
        <end position="392"/>
    </location>
</feature>
<dbReference type="FunFam" id="2.60.40.10:FF:000003">
    <property type="entry name" value="Titin isoform E"/>
    <property type="match status" value="1"/>
</dbReference>
<feature type="domain" description="Fibronectin type-III" evidence="4">
    <location>
        <begin position="395"/>
        <end position="493"/>
    </location>
</feature>
<dbReference type="CDD" id="cd05748">
    <property type="entry name" value="Ig_Titin_like"/>
    <property type="match status" value="1"/>
</dbReference>
<dbReference type="InterPro" id="IPR007110">
    <property type="entry name" value="Ig-like_dom"/>
</dbReference>
<reference evidence="5" key="2">
    <citation type="submission" date="2025-09" db="UniProtKB">
        <authorList>
            <consortium name="Ensembl"/>
        </authorList>
    </citation>
    <scope>IDENTIFICATION</scope>
</reference>
<dbReference type="FunFam" id="2.60.40.10:FF:000073">
    <property type="entry name" value="titin isoform X1"/>
    <property type="match status" value="1"/>
</dbReference>
<dbReference type="SUPFAM" id="SSF48726">
    <property type="entry name" value="Immunoglobulin"/>
    <property type="match status" value="1"/>
</dbReference>
<reference evidence="5" key="1">
    <citation type="submission" date="2025-08" db="UniProtKB">
        <authorList>
            <consortium name="Ensembl"/>
        </authorList>
    </citation>
    <scope>IDENTIFICATION</scope>
</reference>
<dbReference type="PANTHER" id="PTHR14340:SF13">
    <property type="entry name" value="TITIN"/>
    <property type="match status" value="1"/>
</dbReference>
<dbReference type="SMART" id="SM00060">
    <property type="entry name" value="FN3"/>
    <property type="match status" value="4"/>
</dbReference>
<keyword evidence="1" id="KW-0677">Repeat</keyword>
<dbReference type="InterPro" id="IPR036179">
    <property type="entry name" value="Ig-like_dom_sf"/>
</dbReference>
<dbReference type="PROSITE" id="PS50853">
    <property type="entry name" value="FN3"/>
    <property type="match status" value="4"/>
</dbReference>
<dbReference type="Pfam" id="PF00041">
    <property type="entry name" value="fn3"/>
    <property type="match status" value="3"/>
</dbReference>
<dbReference type="GeneTree" id="ENSGT01150000286978"/>
<dbReference type="PRINTS" id="PR00014">
    <property type="entry name" value="FNTYPEIII"/>
</dbReference>
<dbReference type="FunFam" id="2.60.40.10:FF:000002">
    <property type="entry name" value="Titin a"/>
    <property type="match status" value="1"/>
</dbReference>
<dbReference type="SUPFAM" id="SSF49265">
    <property type="entry name" value="Fibronectin type III"/>
    <property type="match status" value="3"/>
</dbReference>
<dbReference type="InterPro" id="IPR036116">
    <property type="entry name" value="FN3_sf"/>
</dbReference>
<dbReference type="Ensembl" id="ENSPKIT00000026212.1">
    <property type="protein sequence ID" value="ENSPKIP00000002269.1"/>
    <property type="gene ID" value="ENSPKIG00000020217.1"/>
</dbReference>
<evidence type="ECO:0000256" key="2">
    <source>
        <dbReference type="ARBA" id="ARBA00023319"/>
    </source>
</evidence>
<keyword evidence="6" id="KW-1185">Reference proteome</keyword>
<dbReference type="InterPro" id="IPR003961">
    <property type="entry name" value="FN3_dom"/>
</dbReference>
<dbReference type="Gene3D" id="2.60.40.10">
    <property type="entry name" value="Immunoglobulins"/>
    <property type="match status" value="7"/>
</dbReference>
<evidence type="ECO:0000256" key="1">
    <source>
        <dbReference type="ARBA" id="ARBA00022737"/>
    </source>
</evidence>
<feature type="domain" description="Ig-like" evidence="3">
    <location>
        <begin position="193"/>
        <end position="291"/>
    </location>
</feature>